<protein>
    <submittedName>
        <fullName evidence="2">Uncharacterized protein</fullName>
    </submittedName>
</protein>
<sequence>MDRESEKEVITKCCALVDVLVDIVRNQENCIEMLIDYSLTRYPYISATLYLLDCKHTQNIWGNLLYTDVVSITMKIDTLYKDSINLFEDIILLKISCQHSWIEYGYTVSRSSSGIYSVVKCWSIGYDGKRNVLKGFEEGICRNVLELVMEIVKKTKMIMDSEGLI</sequence>
<evidence type="ECO:0000313" key="2">
    <source>
        <dbReference type="EMBL" id="HGT98439.1"/>
    </source>
</evidence>
<gene>
    <name evidence="1" type="ORF">ENT99_00670</name>
    <name evidence="2" type="ORF">ENU64_03315</name>
</gene>
<organism evidence="2">
    <name type="scientific">Ignisphaera aggregans</name>
    <dbReference type="NCBI Taxonomy" id="334771"/>
    <lineage>
        <taxon>Archaea</taxon>
        <taxon>Thermoproteota</taxon>
        <taxon>Thermoprotei</taxon>
        <taxon>Desulfurococcales</taxon>
        <taxon>Desulfurococcaceae</taxon>
        <taxon>Ignisphaera</taxon>
    </lineage>
</organism>
<dbReference type="AlphaFoldDB" id="A0A7J3MYC1"/>
<evidence type="ECO:0000313" key="1">
    <source>
        <dbReference type="EMBL" id="HFQ78202.1"/>
    </source>
</evidence>
<dbReference type="EMBL" id="DTDH01000094">
    <property type="protein sequence ID" value="HGT98439.1"/>
    <property type="molecule type" value="Genomic_DNA"/>
</dbReference>
<proteinExistence type="predicted"/>
<reference evidence="2" key="1">
    <citation type="journal article" date="2020" name="mSystems">
        <title>Genome- and Community-Level Interaction Insights into Carbon Utilization and Element Cycling Functions of Hydrothermarchaeota in Hydrothermal Sediment.</title>
        <authorList>
            <person name="Zhou Z."/>
            <person name="Liu Y."/>
            <person name="Xu W."/>
            <person name="Pan J."/>
            <person name="Luo Z.H."/>
            <person name="Li M."/>
        </authorList>
    </citation>
    <scope>NUCLEOTIDE SEQUENCE [LARGE SCALE GENOMIC DNA]</scope>
    <source>
        <strain evidence="1">SpSt-629</strain>
        <strain evidence="2">SpSt-688</strain>
    </source>
</reference>
<accession>A0A7J3MYC1</accession>
<dbReference type="EMBL" id="DTAU01000015">
    <property type="protein sequence ID" value="HFQ78202.1"/>
    <property type="molecule type" value="Genomic_DNA"/>
</dbReference>
<comment type="caution">
    <text evidence="2">The sequence shown here is derived from an EMBL/GenBank/DDBJ whole genome shotgun (WGS) entry which is preliminary data.</text>
</comment>
<name>A0A7J3MYC1_9CREN</name>